<protein>
    <recommendedName>
        <fullName evidence="3">HECT domain-containing protein</fullName>
    </recommendedName>
</protein>
<accession>A0A6G0IPQ6</accession>
<gene>
    <name evidence="4" type="ORF">D5F01_LYC08617</name>
</gene>
<evidence type="ECO:0000313" key="4">
    <source>
        <dbReference type="EMBL" id="KAE8293505.1"/>
    </source>
</evidence>
<dbReference type="InterPro" id="IPR035983">
    <property type="entry name" value="Hect_E3_ubiquitin_ligase"/>
</dbReference>
<keyword evidence="5" id="KW-1185">Reference proteome</keyword>
<dbReference type="InterPro" id="IPR000569">
    <property type="entry name" value="HECT_dom"/>
</dbReference>
<keyword evidence="1" id="KW-0808">Transferase</keyword>
<feature type="domain" description="HECT" evidence="3">
    <location>
        <begin position="197"/>
        <end position="367"/>
    </location>
</feature>
<evidence type="ECO:0000259" key="3">
    <source>
        <dbReference type="Pfam" id="PF00632"/>
    </source>
</evidence>
<evidence type="ECO:0000313" key="5">
    <source>
        <dbReference type="Proteomes" id="UP000424527"/>
    </source>
</evidence>
<dbReference type="SUPFAM" id="SSF56204">
    <property type="entry name" value="Hect, E3 ligase catalytic domain"/>
    <property type="match status" value="1"/>
</dbReference>
<comment type="caution">
    <text evidence="4">The sequence shown here is derived from an EMBL/GenBank/DDBJ whole genome shotgun (WGS) entry which is preliminary data.</text>
</comment>
<evidence type="ECO:0000256" key="2">
    <source>
        <dbReference type="ARBA" id="ARBA00022786"/>
    </source>
</evidence>
<evidence type="ECO:0000256" key="1">
    <source>
        <dbReference type="ARBA" id="ARBA00022679"/>
    </source>
</evidence>
<keyword evidence="2" id="KW-0833">Ubl conjugation pathway</keyword>
<dbReference type="Pfam" id="PF00632">
    <property type="entry name" value="HECT"/>
    <property type="match status" value="1"/>
</dbReference>
<reference evidence="4 5" key="1">
    <citation type="submission" date="2019-07" db="EMBL/GenBank/DDBJ databases">
        <title>Chromosome genome assembly for large yellow croaker.</title>
        <authorList>
            <person name="Xiao S."/>
        </authorList>
    </citation>
    <scope>NUCLEOTIDE SEQUENCE [LARGE SCALE GENOMIC DNA]</scope>
    <source>
        <strain evidence="4">JMULYC20181020</strain>
        <tissue evidence="4">Muscle</tissue>
    </source>
</reference>
<dbReference type="EMBL" id="REGW02000008">
    <property type="protein sequence ID" value="KAE8293505.1"/>
    <property type="molecule type" value="Genomic_DNA"/>
</dbReference>
<proteinExistence type="predicted"/>
<dbReference type="Proteomes" id="UP000424527">
    <property type="component" value="Unassembled WGS sequence"/>
</dbReference>
<dbReference type="GO" id="GO:0004842">
    <property type="term" value="F:ubiquitin-protein transferase activity"/>
    <property type="evidence" value="ECO:0007669"/>
    <property type="project" value="InterPro"/>
</dbReference>
<name>A0A6G0IPQ6_LARCR</name>
<dbReference type="Gene3D" id="3.30.2410.10">
    <property type="entry name" value="Hect, E3 ligase catalytic domain"/>
    <property type="match status" value="1"/>
</dbReference>
<sequence length="369" mass="42054">MIRSVTTKMEEGEEMSTITTGEWRTVSDAKQAGWLFLQDLLHSSRDSKPLFLCVDIRQDKAEQDQALVSFYKSDNVNWTAPLLCKLEGDAARGSGVDRHMMSSVIFKLMSGFHLNLGNVAINKIFEGEPDHLIPSVLDELLDNDMFTVAGRMIGHSFLYRGPSFPGLSPAIIHILFGGSLETTPVTVQDCPDLDIRDIVKMVVEQTRRQINQFQKGLKETGIWELLIHRRDVIPILFPRESEAQITPQMILDRIIWPSSITVFFENYEDEDGDEDEDSYDAIDVCRVCGYLKTFIENVSPAELKRLIKFWTGWEVPATEMRVKIHEATFPTALTCFETLRLPKHYTEYKQFHQDLRVCTSIGCCSFGCV</sequence>
<dbReference type="AlphaFoldDB" id="A0A6G0IPQ6"/>
<organism evidence="4 5">
    <name type="scientific">Larimichthys crocea</name>
    <name type="common">Large yellow croaker</name>
    <name type="synonym">Pseudosciaena crocea</name>
    <dbReference type="NCBI Taxonomy" id="215358"/>
    <lineage>
        <taxon>Eukaryota</taxon>
        <taxon>Metazoa</taxon>
        <taxon>Chordata</taxon>
        <taxon>Craniata</taxon>
        <taxon>Vertebrata</taxon>
        <taxon>Euteleostomi</taxon>
        <taxon>Actinopterygii</taxon>
        <taxon>Neopterygii</taxon>
        <taxon>Teleostei</taxon>
        <taxon>Neoteleostei</taxon>
        <taxon>Acanthomorphata</taxon>
        <taxon>Eupercaria</taxon>
        <taxon>Sciaenidae</taxon>
        <taxon>Larimichthys</taxon>
    </lineage>
</organism>